<feature type="transmembrane region" description="Helical" evidence="1">
    <location>
        <begin position="15"/>
        <end position="33"/>
    </location>
</feature>
<dbReference type="CDD" id="cd01949">
    <property type="entry name" value="GGDEF"/>
    <property type="match status" value="1"/>
</dbReference>
<dbReference type="Gene3D" id="3.20.20.450">
    <property type="entry name" value="EAL domain"/>
    <property type="match status" value="1"/>
</dbReference>
<dbReference type="Pfam" id="PF00990">
    <property type="entry name" value="GGDEF"/>
    <property type="match status" value="1"/>
</dbReference>
<dbReference type="CDD" id="cd01948">
    <property type="entry name" value="EAL"/>
    <property type="match status" value="1"/>
</dbReference>
<dbReference type="InterPro" id="IPR001633">
    <property type="entry name" value="EAL_dom"/>
</dbReference>
<keyword evidence="1" id="KW-0812">Transmembrane</keyword>
<evidence type="ECO:0000256" key="1">
    <source>
        <dbReference type="SAM" id="Phobius"/>
    </source>
</evidence>
<dbReference type="SUPFAM" id="SSF141868">
    <property type="entry name" value="EAL domain-like"/>
    <property type="match status" value="1"/>
</dbReference>
<dbReference type="InterPro" id="IPR000160">
    <property type="entry name" value="GGDEF_dom"/>
</dbReference>
<dbReference type="PROSITE" id="PS50883">
    <property type="entry name" value="EAL"/>
    <property type="match status" value="1"/>
</dbReference>
<accession>A0ABS5V4P6</accession>
<reference evidence="4 5" key="1">
    <citation type="submission" date="2021-05" db="EMBL/GenBank/DDBJ databases">
        <title>Shewanella sp. JM162201.</title>
        <authorList>
            <person name="Xu S."/>
            <person name="Li A."/>
        </authorList>
    </citation>
    <scope>NUCLEOTIDE SEQUENCE [LARGE SCALE GENOMIC DNA]</scope>
    <source>
        <strain evidence="4 5">JM162201</strain>
    </source>
</reference>
<dbReference type="Gene3D" id="3.30.70.270">
    <property type="match status" value="1"/>
</dbReference>
<dbReference type="InterPro" id="IPR035919">
    <property type="entry name" value="EAL_sf"/>
</dbReference>
<dbReference type="InterPro" id="IPR043128">
    <property type="entry name" value="Rev_trsase/Diguanyl_cyclase"/>
</dbReference>
<organism evidence="4 5">
    <name type="scientific">Shewanella jiangmenensis</name>
    <dbReference type="NCBI Taxonomy" id="2837387"/>
    <lineage>
        <taxon>Bacteria</taxon>
        <taxon>Pseudomonadati</taxon>
        <taxon>Pseudomonadota</taxon>
        <taxon>Gammaproteobacteria</taxon>
        <taxon>Alteromonadales</taxon>
        <taxon>Shewanellaceae</taxon>
        <taxon>Shewanella</taxon>
    </lineage>
</organism>
<dbReference type="PANTHER" id="PTHR44757">
    <property type="entry name" value="DIGUANYLATE CYCLASE DGCP"/>
    <property type="match status" value="1"/>
</dbReference>
<comment type="caution">
    <text evidence="4">The sequence shown here is derived from an EMBL/GenBank/DDBJ whole genome shotgun (WGS) entry which is preliminary data.</text>
</comment>
<dbReference type="RefSeq" id="WP_214506859.1">
    <property type="nucleotide sequence ID" value="NZ_JAHEPS010000003.1"/>
</dbReference>
<keyword evidence="1" id="KW-0472">Membrane</keyword>
<proteinExistence type="predicted"/>
<dbReference type="PROSITE" id="PS50887">
    <property type="entry name" value="GGDEF"/>
    <property type="match status" value="1"/>
</dbReference>
<evidence type="ECO:0000259" key="3">
    <source>
        <dbReference type="PROSITE" id="PS50887"/>
    </source>
</evidence>
<dbReference type="SMART" id="SM00052">
    <property type="entry name" value="EAL"/>
    <property type="match status" value="1"/>
</dbReference>
<keyword evidence="1" id="KW-1133">Transmembrane helix</keyword>
<dbReference type="Proteomes" id="UP001195903">
    <property type="component" value="Unassembled WGS sequence"/>
</dbReference>
<protein>
    <submittedName>
        <fullName evidence="4">Bifunctional diguanylate cyclase/phosphodiesterase</fullName>
    </submittedName>
</protein>
<dbReference type="Pfam" id="PF00563">
    <property type="entry name" value="EAL"/>
    <property type="match status" value="1"/>
</dbReference>
<gene>
    <name evidence="4" type="ORF">KJI95_08970</name>
</gene>
<feature type="domain" description="GGDEF" evidence="3">
    <location>
        <begin position="198"/>
        <end position="333"/>
    </location>
</feature>
<feature type="domain" description="EAL" evidence="2">
    <location>
        <begin position="342"/>
        <end position="595"/>
    </location>
</feature>
<name>A0ABS5V4P6_9GAMM</name>
<keyword evidence="5" id="KW-1185">Reference proteome</keyword>
<dbReference type="InterPro" id="IPR052155">
    <property type="entry name" value="Biofilm_reg_signaling"/>
</dbReference>
<dbReference type="NCBIfam" id="TIGR00254">
    <property type="entry name" value="GGDEF"/>
    <property type="match status" value="1"/>
</dbReference>
<dbReference type="InterPro" id="IPR029787">
    <property type="entry name" value="Nucleotide_cyclase"/>
</dbReference>
<evidence type="ECO:0000313" key="5">
    <source>
        <dbReference type="Proteomes" id="UP001195903"/>
    </source>
</evidence>
<dbReference type="SUPFAM" id="SSF55073">
    <property type="entry name" value="Nucleotide cyclase"/>
    <property type="match status" value="1"/>
</dbReference>
<feature type="transmembrane region" description="Helical" evidence="1">
    <location>
        <begin position="64"/>
        <end position="83"/>
    </location>
</feature>
<evidence type="ECO:0000313" key="4">
    <source>
        <dbReference type="EMBL" id="MBT1444649.1"/>
    </source>
</evidence>
<sequence>MTIVSQLKGLASRRLVFSLIFFTMVIVVTAAIFVEYTEIHIQLLCLLYGLLMSIAWFSKDLTRLFSTLGALVLLLFICLSFPLDMELIEEAFLLVPLQFVMLFPSSLWPLAVAPLLLLTYLPATGLSTVEQWFEDAMELLTIGSFACVMSYFHAKSKAQIDHFSALSRTDDLTQLGNRKAFREQMTTLFSRHKSKDLAGFALIMLDVDGFKRINDQYGHSGGDQLLRELAQRLSRAENHATRAFRIGGDEFALLLELSASGMAGEARTEAEILQEALEQPYRIFNHLLNIKASLGIAIVPWDCIDPESLCRHADLALYSAKRQLGNGIAFFDDGLHQDAIRGYEIERHLQSAIEGKEFFLEYQPKVCLQSGEIKGVEALLRWRSDVLGLVSPAQFIPLAEANGSIVEIGRWVMFEACAQLKRWQQRYPGFFLSVNISMVQVQRDDLLALVDDAIAISGIEPGWLELELTETAVMASPEEYITMLKALKSRGLRLALDDFGVAYSSLAYLARLPVDTLKVDKSFVDRCLESRPDRLIIRTIVQLAANLGMVTVAEGVETEEQRKVLEAEGVDRYQGYLFSRPVAASKIEALLDKSLQVKA</sequence>
<dbReference type="SMART" id="SM00267">
    <property type="entry name" value="GGDEF"/>
    <property type="match status" value="1"/>
</dbReference>
<dbReference type="EMBL" id="JAHEPS010000003">
    <property type="protein sequence ID" value="MBT1444649.1"/>
    <property type="molecule type" value="Genomic_DNA"/>
</dbReference>
<evidence type="ECO:0000259" key="2">
    <source>
        <dbReference type="PROSITE" id="PS50883"/>
    </source>
</evidence>
<dbReference type="PANTHER" id="PTHR44757:SF2">
    <property type="entry name" value="BIOFILM ARCHITECTURE MAINTENANCE PROTEIN MBAA"/>
    <property type="match status" value="1"/>
</dbReference>
<feature type="transmembrane region" description="Helical" evidence="1">
    <location>
        <begin position="39"/>
        <end position="57"/>
    </location>
</feature>